<evidence type="ECO:0000256" key="2">
    <source>
        <dbReference type="ARBA" id="ARBA00029460"/>
    </source>
</evidence>
<comment type="caution">
    <text evidence="5">The sequence shown here is derived from an EMBL/GenBank/DDBJ whole genome shotgun (WGS) entry which is preliminary data.</text>
</comment>
<dbReference type="PANTHER" id="PTHR32319">
    <property type="entry name" value="BACTERIAL HEMOLYSIN-LIKE PROTEIN"/>
    <property type="match status" value="1"/>
</dbReference>
<dbReference type="SUPFAM" id="SSF53335">
    <property type="entry name" value="S-adenosyl-L-methionine-dependent methyltransferases"/>
    <property type="match status" value="1"/>
</dbReference>
<dbReference type="Pfam" id="PF01728">
    <property type="entry name" value="FtsJ"/>
    <property type="match status" value="1"/>
</dbReference>
<organism evidence="5 6">
    <name type="scientific">Jiella flava</name>
    <dbReference type="NCBI Taxonomy" id="2816857"/>
    <lineage>
        <taxon>Bacteria</taxon>
        <taxon>Pseudomonadati</taxon>
        <taxon>Pseudomonadota</taxon>
        <taxon>Alphaproteobacteria</taxon>
        <taxon>Hyphomicrobiales</taxon>
        <taxon>Aurantimonadaceae</taxon>
        <taxon>Jiella</taxon>
    </lineage>
</organism>
<protein>
    <submittedName>
        <fullName evidence="5">TlyA family RNA methyltransferase</fullName>
    </submittedName>
</protein>
<dbReference type="CDD" id="cd00165">
    <property type="entry name" value="S4"/>
    <property type="match status" value="1"/>
</dbReference>
<dbReference type="InterPro" id="IPR047048">
    <property type="entry name" value="TlyA"/>
</dbReference>
<keyword evidence="5" id="KW-0489">Methyltransferase</keyword>
<name>A0A939FVC9_9HYPH</name>
<evidence type="ECO:0000256" key="1">
    <source>
        <dbReference type="ARBA" id="ARBA00022884"/>
    </source>
</evidence>
<dbReference type="InterPro" id="IPR002942">
    <property type="entry name" value="S4_RNA-bd"/>
</dbReference>
<dbReference type="InterPro" id="IPR004538">
    <property type="entry name" value="Hemolysin_A/TlyA"/>
</dbReference>
<dbReference type="InterPro" id="IPR036986">
    <property type="entry name" value="S4_RNA-bd_sf"/>
</dbReference>
<keyword evidence="6" id="KW-1185">Reference proteome</keyword>
<evidence type="ECO:0000313" key="5">
    <source>
        <dbReference type="EMBL" id="MBO0661539.1"/>
    </source>
</evidence>
<dbReference type="SMART" id="SM00363">
    <property type="entry name" value="S4"/>
    <property type="match status" value="1"/>
</dbReference>
<evidence type="ECO:0000259" key="4">
    <source>
        <dbReference type="SMART" id="SM00363"/>
    </source>
</evidence>
<evidence type="ECO:0000256" key="3">
    <source>
        <dbReference type="PROSITE-ProRule" id="PRU00182"/>
    </source>
</evidence>
<dbReference type="CDD" id="cd02440">
    <property type="entry name" value="AdoMet_MTases"/>
    <property type="match status" value="1"/>
</dbReference>
<dbReference type="SUPFAM" id="SSF55174">
    <property type="entry name" value="Alpha-L RNA-binding motif"/>
    <property type="match status" value="1"/>
</dbReference>
<evidence type="ECO:0000313" key="6">
    <source>
        <dbReference type="Proteomes" id="UP000664122"/>
    </source>
</evidence>
<feature type="domain" description="RNA-binding S4" evidence="4">
    <location>
        <begin position="9"/>
        <end position="74"/>
    </location>
</feature>
<dbReference type="Gene3D" id="3.40.50.150">
    <property type="entry name" value="Vaccinia Virus protein VP39"/>
    <property type="match status" value="1"/>
</dbReference>
<dbReference type="Proteomes" id="UP000664122">
    <property type="component" value="Unassembled WGS sequence"/>
</dbReference>
<reference evidence="5" key="1">
    <citation type="submission" date="2021-03" db="EMBL/GenBank/DDBJ databases">
        <title>Whole genome sequence of Jiella sp. CQZ9-1.</title>
        <authorList>
            <person name="Tuo L."/>
        </authorList>
    </citation>
    <scope>NUCLEOTIDE SEQUENCE</scope>
    <source>
        <strain evidence="5">CQZ9-1</strain>
    </source>
</reference>
<comment type="similarity">
    <text evidence="2">Belongs to the TlyA family.</text>
</comment>
<dbReference type="GO" id="GO:0008168">
    <property type="term" value="F:methyltransferase activity"/>
    <property type="evidence" value="ECO:0007669"/>
    <property type="project" value="UniProtKB-KW"/>
</dbReference>
<dbReference type="EMBL" id="JAFMPP010000002">
    <property type="protein sequence ID" value="MBO0661539.1"/>
    <property type="molecule type" value="Genomic_DNA"/>
</dbReference>
<dbReference type="PIRSF" id="PIRSF005578">
    <property type="entry name" value="TlyA"/>
    <property type="match status" value="1"/>
</dbReference>
<dbReference type="PANTHER" id="PTHR32319:SF0">
    <property type="entry name" value="BACTERIAL HEMOLYSIN-LIKE PROTEIN"/>
    <property type="match status" value="1"/>
</dbReference>
<gene>
    <name evidence="5" type="ORF">J1C48_03025</name>
</gene>
<keyword evidence="5" id="KW-0808">Transferase</keyword>
<dbReference type="GO" id="GO:0032259">
    <property type="term" value="P:methylation"/>
    <property type="evidence" value="ECO:0007669"/>
    <property type="project" value="UniProtKB-KW"/>
</dbReference>
<dbReference type="GO" id="GO:0003723">
    <property type="term" value="F:RNA binding"/>
    <property type="evidence" value="ECO:0007669"/>
    <property type="project" value="UniProtKB-KW"/>
</dbReference>
<accession>A0A939FVC9</accession>
<dbReference type="Pfam" id="PF01479">
    <property type="entry name" value="S4"/>
    <property type="match status" value="1"/>
</dbReference>
<keyword evidence="1 3" id="KW-0694">RNA-binding</keyword>
<sequence length="255" mass="26679">MAATISSRSRLDALLVDKGFFATRSRARDAILRGHVVVAGKPETRPGLTVRPDASIVVSDPACAYVSRAALKLRQAIAMFDVAPRGRAALDIGASTGGFTQVLLEAGVAHVVAIDVGHGQMHATIASDPRVTALEGLNARELARSDLAGHKIDLIVSDVSFISLTLALPPALSLAEPGADGLFLVKPQFEAGRAAIGKGGLLRDPASAETIAGHVREWLDRQPGWQALALIDSPISGGDGNREFLLHGRKANHCA</sequence>
<dbReference type="Gene3D" id="3.10.290.10">
    <property type="entry name" value="RNA-binding S4 domain"/>
    <property type="match status" value="1"/>
</dbReference>
<dbReference type="RefSeq" id="WP_207256197.1">
    <property type="nucleotide sequence ID" value="NZ_JAFMPP010000002.1"/>
</dbReference>
<dbReference type="InterPro" id="IPR029063">
    <property type="entry name" value="SAM-dependent_MTases_sf"/>
</dbReference>
<dbReference type="AlphaFoldDB" id="A0A939FVC9"/>
<proteinExistence type="inferred from homology"/>
<dbReference type="InterPro" id="IPR002877">
    <property type="entry name" value="RNA_MeTrfase_FtsJ_dom"/>
</dbReference>
<dbReference type="PROSITE" id="PS50889">
    <property type="entry name" value="S4"/>
    <property type="match status" value="1"/>
</dbReference>